<organism evidence="2 3">
    <name type="scientific">Acidovorax lacteus</name>
    <dbReference type="NCBI Taxonomy" id="1924988"/>
    <lineage>
        <taxon>Bacteria</taxon>
        <taxon>Pseudomonadati</taxon>
        <taxon>Pseudomonadota</taxon>
        <taxon>Betaproteobacteria</taxon>
        <taxon>Burkholderiales</taxon>
        <taxon>Comamonadaceae</taxon>
        <taxon>Acidovorax</taxon>
    </lineage>
</organism>
<dbReference type="InterPro" id="IPR013830">
    <property type="entry name" value="SGNH_hydro"/>
</dbReference>
<gene>
    <name evidence="2" type="ORF">GCM10023090_21120</name>
</gene>
<sequence length="218" mass="22703">MSIRKTLCAWLGCCTLPTPIVPTGPGAAPARPLVGIYGDSLTVGTVEGQPNNINHVPPVRRINEHARGRFFGISYGRPGATAGDAIAGAWGLVYARWAEHVAQAPDHVMVLRFGGADYLLGVPPADFVAHLRTLVQQAQAAGKAVVLVGIPDLTPGVLGFDGLVRQVAQAEGVRYIDLSGVAINPGDQPDGFHPGQALSDRIAEVIARELLDIIGAGG</sequence>
<dbReference type="RefSeq" id="WP_345064525.1">
    <property type="nucleotide sequence ID" value="NZ_BAABEX010000015.1"/>
</dbReference>
<feature type="domain" description="SGNH hydrolase-type esterase" evidence="1">
    <location>
        <begin position="37"/>
        <end position="197"/>
    </location>
</feature>
<dbReference type="EMBL" id="BAABEX010000015">
    <property type="protein sequence ID" value="GAA4425767.1"/>
    <property type="molecule type" value="Genomic_DNA"/>
</dbReference>
<accession>A0ABP8LCD4</accession>
<keyword evidence="3" id="KW-1185">Reference proteome</keyword>
<comment type="caution">
    <text evidence="2">The sequence shown here is derived from an EMBL/GenBank/DDBJ whole genome shotgun (WGS) entry which is preliminary data.</text>
</comment>
<proteinExistence type="predicted"/>
<name>A0ABP8LCD4_9BURK</name>
<evidence type="ECO:0000313" key="2">
    <source>
        <dbReference type="EMBL" id="GAA4425767.1"/>
    </source>
</evidence>
<reference evidence="3" key="1">
    <citation type="journal article" date="2019" name="Int. J. Syst. Evol. Microbiol.">
        <title>The Global Catalogue of Microorganisms (GCM) 10K type strain sequencing project: providing services to taxonomists for standard genome sequencing and annotation.</title>
        <authorList>
            <consortium name="The Broad Institute Genomics Platform"/>
            <consortium name="The Broad Institute Genome Sequencing Center for Infectious Disease"/>
            <person name="Wu L."/>
            <person name="Ma J."/>
        </authorList>
    </citation>
    <scope>NUCLEOTIDE SEQUENCE [LARGE SCALE GENOMIC DNA]</scope>
    <source>
        <strain evidence="3">JCM 31890</strain>
    </source>
</reference>
<dbReference type="InterPro" id="IPR036514">
    <property type="entry name" value="SGNH_hydro_sf"/>
</dbReference>
<evidence type="ECO:0000259" key="1">
    <source>
        <dbReference type="Pfam" id="PF13472"/>
    </source>
</evidence>
<dbReference type="Proteomes" id="UP001501788">
    <property type="component" value="Unassembled WGS sequence"/>
</dbReference>
<dbReference type="Pfam" id="PF13472">
    <property type="entry name" value="Lipase_GDSL_2"/>
    <property type="match status" value="1"/>
</dbReference>
<protein>
    <recommendedName>
        <fullName evidence="1">SGNH hydrolase-type esterase domain-containing protein</fullName>
    </recommendedName>
</protein>
<dbReference type="SUPFAM" id="SSF52266">
    <property type="entry name" value="SGNH hydrolase"/>
    <property type="match status" value="1"/>
</dbReference>
<evidence type="ECO:0000313" key="3">
    <source>
        <dbReference type="Proteomes" id="UP001501788"/>
    </source>
</evidence>
<dbReference type="Gene3D" id="3.40.50.1110">
    <property type="entry name" value="SGNH hydrolase"/>
    <property type="match status" value="1"/>
</dbReference>